<accession>A0ABD3JFQ8</accession>
<evidence type="ECO:0008006" key="3">
    <source>
        <dbReference type="Google" id="ProtNLM"/>
    </source>
</evidence>
<comment type="caution">
    <text evidence="1">The sequence shown here is derived from an EMBL/GenBank/DDBJ whole genome shotgun (WGS) entry which is preliminary data.</text>
</comment>
<organism evidence="1 2">
    <name type="scientific">Eucalyptus globulus</name>
    <name type="common">Tasmanian blue gum</name>
    <dbReference type="NCBI Taxonomy" id="34317"/>
    <lineage>
        <taxon>Eukaryota</taxon>
        <taxon>Viridiplantae</taxon>
        <taxon>Streptophyta</taxon>
        <taxon>Embryophyta</taxon>
        <taxon>Tracheophyta</taxon>
        <taxon>Spermatophyta</taxon>
        <taxon>Magnoliopsida</taxon>
        <taxon>eudicotyledons</taxon>
        <taxon>Gunneridae</taxon>
        <taxon>Pentapetalae</taxon>
        <taxon>rosids</taxon>
        <taxon>malvids</taxon>
        <taxon>Myrtales</taxon>
        <taxon>Myrtaceae</taxon>
        <taxon>Myrtoideae</taxon>
        <taxon>Eucalypteae</taxon>
        <taxon>Eucalyptus</taxon>
    </lineage>
</organism>
<protein>
    <recommendedName>
        <fullName evidence="3">Reverse transcriptase zinc-binding domain-containing protein</fullName>
    </recommendedName>
</protein>
<sequence length="166" mass="19473">MIPDPLCLICHGEPETPELLFLLCPWTKQVWSDSYLRVAPSPRKISRINKWFFETLTSDNNPPSKERLAGTLWQIWKRRNNLVFQGKAPRHEEITEEARLELELFNRWNQKTKARSKGVAYQPAVWVPPAKGTLKYNVDGSWRNEQERGSAVGIYRNARSFRFIFN</sequence>
<keyword evidence="2" id="KW-1185">Reference proteome</keyword>
<evidence type="ECO:0000313" key="2">
    <source>
        <dbReference type="Proteomes" id="UP001634007"/>
    </source>
</evidence>
<evidence type="ECO:0000313" key="1">
    <source>
        <dbReference type="EMBL" id="KAL3726043.1"/>
    </source>
</evidence>
<dbReference type="Proteomes" id="UP001634007">
    <property type="component" value="Unassembled WGS sequence"/>
</dbReference>
<name>A0ABD3JFQ8_EUCGL</name>
<dbReference type="AlphaFoldDB" id="A0ABD3JFQ8"/>
<reference evidence="1 2" key="1">
    <citation type="submission" date="2024-11" db="EMBL/GenBank/DDBJ databases">
        <title>Chromosome-level genome assembly of Eucalyptus globulus Labill. provides insights into its genome evolution.</title>
        <authorList>
            <person name="Li X."/>
        </authorList>
    </citation>
    <scope>NUCLEOTIDE SEQUENCE [LARGE SCALE GENOMIC DNA]</scope>
    <source>
        <strain evidence="1">CL2024</strain>
        <tissue evidence="1">Fresh tender leaves</tissue>
    </source>
</reference>
<proteinExistence type="predicted"/>
<dbReference type="EMBL" id="JBJKBG010000008">
    <property type="protein sequence ID" value="KAL3726043.1"/>
    <property type="molecule type" value="Genomic_DNA"/>
</dbReference>
<gene>
    <name evidence="1" type="ORF">ACJRO7_031000</name>
</gene>